<gene>
    <name evidence="1" type="ORF">GGR37_003485</name>
</gene>
<comment type="caution">
    <text evidence="1">The sequence shown here is derived from an EMBL/GenBank/DDBJ whole genome shotgun (WGS) entry which is preliminary data.</text>
</comment>
<dbReference type="OrthoDB" id="7510084at2"/>
<dbReference type="EMBL" id="JACHOA010000007">
    <property type="protein sequence ID" value="MBB4615195.1"/>
    <property type="molecule type" value="Genomic_DNA"/>
</dbReference>
<accession>A0A7W7AFA8</accession>
<reference evidence="1 2" key="1">
    <citation type="submission" date="2020-08" db="EMBL/GenBank/DDBJ databases">
        <title>Genomic Encyclopedia of Type Strains, Phase IV (KMG-IV): sequencing the most valuable type-strain genomes for metagenomic binning, comparative biology and taxonomic classification.</title>
        <authorList>
            <person name="Goeker M."/>
        </authorList>
    </citation>
    <scope>NUCLEOTIDE SEQUENCE [LARGE SCALE GENOMIC DNA]</scope>
    <source>
        <strain evidence="1 2">DSM 17507</strain>
    </source>
</reference>
<dbReference type="RefSeq" id="WP_144906561.1">
    <property type="nucleotide sequence ID" value="NZ_JACHOA010000007.1"/>
</dbReference>
<evidence type="ECO:0000313" key="2">
    <source>
        <dbReference type="Proteomes" id="UP000538566"/>
    </source>
</evidence>
<protein>
    <submittedName>
        <fullName evidence="1">Uncharacterized protein</fullName>
    </submittedName>
</protein>
<dbReference type="AlphaFoldDB" id="A0A7W7AFA8"/>
<keyword evidence="2" id="KW-1185">Reference proteome</keyword>
<proteinExistence type="predicted"/>
<evidence type="ECO:0000313" key="1">
    <source>
        <dbReference type="EMBL" id="MBB4615195.1"/>
    </source>
</evidence>
<sequence length="103" mass="11577">MLRFAPRYGIISPCLSRSIQGRHLRAVNDNAENWSGSWAQQDEALDTALRLFAAHGFSAAARARDAAVIAEHSGEAGRVEFWVEVCATLDRRMARDFMKRRQS</sequence>
<name>A0A7W7AFA8_9SPHN</name>
<organism evidence="1 2">
    <name type="scientific">Novosphingobium taihuense</name>
    <dbReference type="NCBI Taxonomy" id="260085"/>
    <lineage>
        <taxon>Bacteria</taxon>
        <taxon>Pseudomonadati</taxon>
        <taxon>Pseudomonadota</taxon>
        <taxon>Alphaproteobacteria</taxon>
        <taxon>Sphingomonadales</taxon>
        <taxon>Sphingomonadaceae</taxon>
        <taxon>Novosphingobium</taxon>
    </lineage>
</organism>
<dbReference type="Proteomes" id="UP000538566">
    <property type="component" value="Unassembled WGS sequence"/>
</dbReference>